<dbReference type="PANTHER" id="PTHR33508:SF1">
    <property type="entry name" value="UPF0056 MEMBRANE PROTEIN YHCE"/>
    <property type="match status" value="1"/>
</dbReference>
<comment type="subcellular location">
    <subcellularLocation>
        <location evidence="1 7">Cell membrane</location>
        <topology evidence="1 7">Multi-pass membrane protein</topology>
    </subcellularLocation>
</comment>
<dbReference type="RefSeq" id="WP_154508899.1">
    <property type="nucleotide sequence ID" value="NZ_DBFWWU010000188.1"/>
</dbReference>
<keyword evidence="5 7" id="KW-1133">Transmembrane helix</keyword>
<dbReference type="GO" id="GO:0005886">
    <property type="term" value="C:plasma membrane"/>
    <property type="evidence" value="ECO:0007669"/>
    <property type="project" value="UniProtKB-SubCell"/>
</dbReference>
<gene>
    <name evidence="8" type="ORF">FYJ44_02655</name>
</gene>
<evidence type="ECO:0000313" key="9">
    <source>
        <dbReference type="Proteomes" id="UP000477488"/>
    </source>
</evidence>
<proteinExistence type="inferred from homology"/>
<feature type="transmembrane region" description="Helical" evidence="7">
    <location>
        <begin position="181"/>
        <end position="200"/>
    </location>
</feature>
<evidence type="ECO:0000256" key="1">
    <source>
        <dbReference type="ARBA" id="ARBA00004651"/>
    </source>
</evidence>
<dbReference type="Proteomes" id="UP000477488">
    <property type="component" value="Unassembled WGS sequence"/>
</dbReference>
<dbReference type="PANTHER" id="PTHR33508">
    <property type="entry name" value="UPF0056 MEMBRANE PROTEIN YHCE"/>
    <property type="match status" value="1"/>
</dbReference>
<comment type="similarity">
    <text evidence="2 7">Belongs to the UPF0056 (MarC) family.</text>
</comment>
<feature type="transmembrane region" description="Helical" evidence="7">
    <location>
        <begin position="140"/>
        <end position="160"/>
    </location>
</feature>
<feature type="transmembrane region" description="Helical" evidence="7">
    <location>
        <begin position="113"/>
        <end position="134"/>
    </location>
</feature>
<keyword evidence="3" id="KW-1003">Cell membrane</keyword>
<keyword evidence="9" id="KW-1185">Reference proteome</keyword>
<dbReference type="AlphaFoldDB" id="A0A6L5XIN0"/>
<accession>A0A6L5XIN0</accession>
<protein>
    <recommendedName>
        <fullName evidence="7">UPF0056 membrane protein</fullName>
    </recommendedName>
</protein>
<feature type="transmembrane region" description="Helical" evidence="7">
    <location>
        <begin position="42"/>
        <end position="63"/>
    </location>
</feature>
<evidence type="ECO:0000256" key="3">
    <source>
        <dbReference type="ARBA" id="ARBA00022475"/>
    </source>
</evidence>
<name>A0A6L5XIN0_9BACT</name>
<dbReference type="EMBL" id="VUMH01000002">
    <property type="protein sequence ID" value="MSS26962.1"/>
    <property type="molecule type" value="Genomic_DNA"/>
</dbReference>
<dbReference type="Pfam" id="PF01914">
    <property type="entry name" value="MarC"/>
    <property type="match status" value="1"/>
</dbReference>
<dbReference type="InterPro" id="IPR002771">
    <property type="entry name" value="Multi_antbiot-R_MarC"/>
</dbReference>
<sequence length="201" mass="21009">MDDMAVGNIVSMSIKLYALMTPPAVLSAFISGTRSYNREEKALVACKTSLAIFIIGSLLFLFGSHLFTLFGFTLDAFRIGVGLLLFLTAISLMNDDCTQPPTKQEGDISVVPLAIPLGMGPSAIGAVMVVGASAEGLNGMLAGVFCLLLASFGMFLLLCMADTVEKVLGETGIAVMSKLTALLLSAIAAQVIFTGITAFLK</sequence>
<keyword evidence="6 7" id="KW-0472">Membrane</keyword>
<feature type="transmembrane region" description="Helical" evidence="7">
    <location>
        <begin position="12"/>
        <end position="30"/>
    </location>
</feature>
<evidence type="ECO:0000313" key="8">
    <source>
        <dbReference type="EMBL" id="MSS26962.1"/>
    </source>
</evidence>
<keyword evidence="4 7" id="KW-0812">Transmembrane</keyword>
<evidence type="ECO:0000256" key="2">
    <source>
        <dbReference type="ARBA" id="ARBA00009784"/>
    </source>
</evidence>
<reference evidence="8 9" key="1">
    <citation type="submission" date="2019-09" db="EMBL/GenBank/DDBJ databases">
        <title>In-depth cultivation of the pig gut microbiome towards novel bacterial diversity and tailored functional studies.</title>
        <authorList>
            <person name="Wylensek D."/>
            <person name="Hitch T.C.A."/>
            <person name="Clavel T."/>
        </authorList>
    </citation>
    <scope>NUCLEOTIDE SEQUENCE [LARGE SCALE GENOMIC DNA]</scope>
    <source>
        <strain evidence="8 9">PG-178-WT-4</strain>
    </source>
</reference>
<dbReference type="NCBIfam" id="TIGR00427">
    <property type="entry name" value="NAAT family transporter"/>
    <property type="match status" value="1"/>
</dbReference>
<feature type="transmembrane region" description="Helical" evidence="7">
    <location>
        <begin position="69"/>
        <end position="92"/>
    </location>
</feature>
<evidence type="ECO:0000256" key="4">
    <source>
        <dbReference type="ARBA" id="ARBA00022692"/>
    </source>
</evidence>
<evidence type="ECO:0000256" key="6">
    <source>
        <dbReference type="ARBA" id="ARBA00023136"/>
    </source>
</evidence>
<evidence type="ECO:0000256" key="7">
    <source>
        <dbReference type="RuleBase" id="RU362048"/>
    </source>
</evidence>
<comment type="caution">
    <text evidence="8">The sequence shown here is derived from an EMBL/GenBank/DDBJ whole genome shotgun (WGS) entry which is preliminary data.</text>
</comment>
<evidence type="ECO:0000256" key="5">
    <source>
        <dbReference type="ARBA" id="ARBA00022989"/>
    </source>
</evidence>
<organism evidence="8 9">
    <name type="scientific">Desulfovibrio porci</name>
    <dbReference type="NCBI Taxonomy" id="2605782"/>
    <lineage>
        <taxon>Bacteria</taxon>
        <taxon>Pseudomonadati</taxon>
        <taxon>Thermodesulfobacteriota</taxon>
        <taxon>Desulfovibrionia</taxon>
        <taxon>Desulfovibrionales</taxon>
        <taxon>Desulfovibrionaceae</taxon>
        <taxon>Desulfovibrio</taxon>
    </lineage>
</organism>